<comment type="caution">
    <text evidence="6">The sequence shown here is derived from an EMBL/GenBank/DDBJ whole genome shotgun (WGS) entry which is preliminary data.</text>
</comment>
<evidence type="ECO:0000256" key="4">
    <source>
        <dbReference type="PIRSR" id="PIRSR600898-1"/>
    </source>
</evidence>
<evidence type="ECO:0000313" key="7">
    <source>
        <dbReference type="Proteomes" id="UP000243797"/>
    </source>
</evidence>
<dbReference type="GO" id="GO:0033754">
    <property type="term" value="F:indoleamine 2,3-dioxygenase activity"/>
    <property type="evidence" value="ECO:0007669"/>
    <property type="project" value="UniProtKB-EC"/>
</dbReference>
<dbReference type="FunCoup" id="A0A2K1QVZ8">
    <property type="interactions" value="123"/>
</dbReference>
<dbReference type="GO" id="GO:0034354">
    <property type="term" value="P:'de novo' NAD+ biosynthetic process from L-tryptophan"/>
    <property type="evidence" value="ECO:0007669"/>
    <property type="project" value="TreeGrafter"/>
</dbReference>
<keyword evidence="2 4" id="KW-0479">Metal-binding</keyword>
<keyword evidence="5 6" id="KW-0223">Dioxygenase</keyword>
<dbReference type="GO" id="GO:0046872">
    <property type="term" value="F:metal ion binding"/>
    <property type="evidence" value="ECO:0007669"/>
    <property type="project" value="UniProtKB-UniRule"/>
</dbReference>
<evidence type="ECO:0000256" key="5">
    <source>
        <dbReference type="RuleBase" id="RU369119"/>
    </source>
</evidence>
<evidence type="ECO:0000256" key="3">
    <source>
        <dbReference type="ARBA" id="ARBA00023004"/>
    </source>
</evidence>
<organism evidence="6 7">
    <name type="scientific">Sphaceloma murrayae</name>
    <dbReference type="NCBI Taxonomy" id="2082308"/>
    <lineage>
        <taxon>Eukaryota</taxon>
        <taxon>Fungi</taxon>
        <taxon>Dikarya</taxon>
        <taxon>Ascomycota</taxon>
        <taxon>Pezizomycotina</taxon>
        <taxon>Dothideomycetes</taxon>
        <taxon>Dothideomycetidae</taxon>
        <taxon>Myriangiales</taxon>
        <taxon>Elsinoaceae</taxon>
        <taxon>Sphaceloma</taxon>
    </lineage>
</organism>
<dbReference type="GO" id="GO:0019441">
    <property type="term" value="P:L-tryptophan catabolic process to kynurenine"/>
    <property type="evidence" value="ECO:0007669"/>
    <property type="project" value="UniProtKB-UniRule"/>
</dbReference>
<evidence type="ECO:0000313" key="6">
    <source>
        <dbReference type="EMBL" id="PNS19199.1"/>
    </source>
</evidence>
<dbReference type="EMBL" id="NKHZ01000032">
    <property type="protein sequence ID" value="PNS19199.1"/>
    <property type="molecule type" value="Genomic_DNA"/>
</dbReference>
<protein>
    <recommendedName>
        <fullName evidence="5">Indoleamine 2,3-dioxygenase</fullName>
        <ecNumber evidence="5">1.13.11.52</ecNumber>
    </recommendedName>
</protein>
<dbReference type="AlphaFoldDB" id="A0A2K1QVZ8"/>
<name>A0A2K1QVZ8_9PEZI</name>
<dbReference type="InterPro" id="IPR037217">
    <property type="entry name" value="Trp/Indoleamine_2_3_dOase-like"/>
</dbReference>
<evidence type="ECO:0000256" key="1">
    <source>
        <dbReference type="ARBA" id="ARBA00007119"/>
    </source>
</evidence>
<reference evidence="6 7" key="1">
    <citation type="submission" date="2017-06" db="EMBL/GenBank/DDBJ databases">
        <title>Draft genome sequence of a variant of Elsinoe murrayae.</title>
        <authorList>
            <person name="Cheng Q."/>
        </authorList>
    </citation>
    <scope>NUCLEOTIDE SEQUENCE [LARGE SCALE GENOMIC DNA]</scope>
    <source>
        <strain evidence="6 7">CQ-2017a</strain>
    </source>
</reference>
<dbReference type="Proteomes" id="UP000243797">
    <property type="component" value="Unassembled WGS sequence"/>
</dbReference>
<proteinExistence type="inferred from homology"/>
<dbReference type="InterPro" id="IPR000898">
    <property type="entry name" value="Indolamine_dOase"/>
</dbReference>
<dbReference type="OrthoDB" id="540174at2759"/>
<dbReference type="GO" id="GO:0005737">
    <property type="term" value="C:cytoplasm"/>
    <property type="evidence" value="ECO:0007669"/>
    <property type="project" value="TreeGrafter"/>
</dbReference>
<keyword evidence="5" id="KW-0560">Oxidoreductase</keyword>
<feature type="binding site" description="proximal binding residue" evidence="4">
    <location>
        <position position="350"/>
    </location>
    <ligand>
        <name>heme b</name>
        <dbReference type="ChEBI" id="CHEBI:60344"/>
    </ligand>
    <ligandPart>
        <name>Fe</name>
        <dbReference type="ChEBI" id="CHEBI:18248"/>
    </ligandPart>
</feature>
<sequence length="418" mass="46595">MSPHRVSPTTSLQDYAAYSITEHGFLPAQAPLRTLSNPYYQSWESVIQNLPILLSTKTLRTVLDDLPVLRTSDLSAESEWQRAYLILTMLAQGYIWQGPQPSERLPPAIAIPLLAVARHIQVLPVATYAALNLWNWTTLGSNVNITNPDNLQALHTFTGTDDESWFYIISDAMEARAGPVLQSMLAAMQAVERDDLLFVLGSLASLEKSLLEIGKLLERMYERCDPHVFYYQIRPFLAGSKNMAAAGLPHGVFFDEGDGRGKWRTYRGGSNGQSSLIQFFDAVLGVQHERTEDFHEEMRRYMPGPHARFLDDVTEAANIRDYVASKPGSVALNAAYNDAVTALTLFREKHMQLVSRYIIVPSRIPPKDTRPARCDLAAASSTVARKDELVGTGGTTLIPFLKQTRDDTSASRVLDPQR</sequence>
<keyword evidence="4 5" id="KW-0349">Heme</keyword>
<dbReference type="Gene3D" id="1.20.58.480">
    <property type="match status" value="1"/>
</dbReference>
<dbReference type="GO" id="GO:0020037">
    <property type="term" value="F:heme binding"/>
    <property type="evidence" value="ECO:0007669"/>
    <property type="project" value="UniProtKB-UniRule"/>
</dbReference>
<gene>
    <name evidence="6" type="ORF">CAC42_2376</name>
</gene>
<dbReference type="PANTHER" id="PTHR28657">
    <property type="entry name" value="INDOLEAMINE 2,3-DIOXYGENASE"/>
    <property type="match status" value="1"/>
</dbReference>
<dbReference type="PROSITE" id="PS00876">
    <property type="entry name" value="IDO_1"/>
    <property type="match status" value="1"/>
</dbReference>
<keyword evidence="7" id="KW-1185">Reference proteome</keyword>
<comment type="catalytic activity">
    <reaction evidence="5">
        <text>L-tryptophan + O2 = N-formyl-L-kynurenine</text>
        <dbReference type="Rhea" id="RHEA:24536"/>
        <dbReference type="ChEBI" id="CHEBI:15379"/>
        <dbReference type="ChEBI" id="CHEBI:57912"/>
        <dbReference type="ChEBI" id="CHEBI:58629"/>
    </reaction>
</comment>
<evidence type="ECO:0000256" key="2">
    <source>
        <dbReference type="ARBA" id="ARBA00022723"/>
    </source>
</evidence>
<comment type="function">
    <text evidence="5">Produces N-formyl-kynurenine through the oxidation of tryptophan.</text>
</comment>
<accession>A0A2K1QVZ8</accession>
<dbReference type="Pfam" id="PF01231">
    <property type="entry name" value="IDO"/>
    <property type="match status" value="1"/>
</dbReference>
<dbReference type="STRING" id="2082308.A0A2K1QVZ8"/>
<dbReference type="PANTHER" id="PTHR28657:SF5">
    <property type="entry name" value="INDOLEAMINE 2,3-DIOXYGENASE"/>
    <property type="match status" value="1"/>
</dbReference>
<dbReference type="InParanoid" id="A0A2K1QVZ8"/>
<comment type="similarity">
    <text evidence="1 5">Belongs to the indoleamine 2,3-dioxygenase family.</text>
</comment>
<keyword evidence="3 4" id="KW-0408">Iron</keyword>
<dbReference type="SUPFAM" id="SSF140959">
    <property type="entry name" value="Indolic compounds 2,3-dioxygenase-like"/>
    <property type="match status" value="1"/>
</dbReference>
<dbReference type="EC" id="1.13.11.52" evidence="5"/>